<dbReference type="RefSeq" id="YP_009186761.1">
    <property type="nucleotide sequence ID" value="NC_028636.1"/>
</dbReference>
<dbReference type="GeneID" id="26382525"/>
<organism evidence="2 3">
    <name type="scientific">Sucra jujuba nucleopolyhedrovirus</name>
    <dbReference type="NCBI Taxonomy" id="1563660"/>
    <lineage>
        <taxon>Viruses</taxon>
        <taxon>Viruses incertae sedis</taxon>
        <taxon>Naldaviricetes</taxon>
        <taxon>Lefavirales</taxon>
        <taxon>Baculoviridae</taxon>
        <taxon>Alphabaculovirus</taxon>
        <taxon>Alphabaculovirus sujujubae</taxon>
    </lineage>
</organism>
<dbReference type="CDD" id="cd00235">
    <property type="entry name" value="TLP-20"/>
    <property type="match status" value="1"/>
</dbReference>
<keyword evidence="3" id="KW-1185">Reference proteome</keyword>
<evidence type="ECO:0000256" key="1">
    <source>
        <dbReference type="SAM" id="MobiDB-lite"/>
    </source>
</evidence>
<protein>
    <submittedName>
        <fullName evidence="2">Tlp-20</fullName>
    </submittedName>
</protein>
<dbReference type="KEGG" id="vg:26382525"/>
<name>A0A097P933_9ABAC</name>
<feature type="region of interest" description="Disordered" evidence="1">
    <location>
        <begin position="175"/>
        <end position="240"/>
    </location>
</feature>
<dbReference type="InterPro" id="IPR009092">
    <property type="entry name" value="Telokin-like_Tlp20_baculovir"/>
</dbReference>
<evidence type="ECO:0000313" key="3">
    <source>
        <dbReference type="Proteomes" id="UP000201917"/>
    </source>
</evidence>
<dbReference type="EMBL" id="KJ676450">
    <property type="protein sequence ID" value="AIU41309.1"/>
    <property type="molecule type" value="Genomic_DNA"/>
</dbReference>
<reference evidence="2 3" key="1">
    <citation type="journal article" date="2014" name="PLoS ONE">
        <title>Genomic Sequencing and Analysis of Sucra jujuba Nucleopolyhedrovirus.</title>
        <authorList>
            <person name="Liu X."/>
            <person name="Yin F."/>
            <person name="Zhu Z."/>
            <person name="Hou D."/>
            <person name="Wang J."/>
            <person name="Zhang L."/>
            <person name="Wang M."/>
            <person name="Wang H."/>
            <person name="Hu Z."/>
            <person name="Deng F."/>
        </authorList>
    </citation>
    <scope>NUCLEOTIDE SEQUENCE [LARGE SCALE GENOMIC DNA]</scope>
    <source>
        <strain evidence="2">473</strain>
    </source>
</reference>
<proteinExistence type="predicted"/>
<dbReference type="OrthoDB" id="14635at10239"/>
<dbReference type="Proteomes" id="UP000201917">
    <property type="component" value="Segment"/>
</dbReference>
<evidence type="ECO:0000313" key="2">
    <source>
        <dbReference type="EMBL" id="AIU41309.1"/>
    </source>
</evidence>
<dbReference type="InterPro" id="IPR036731">
    <property type="entry name" value="Tlp20_sf"/>
</dbReference>
<feature type="compositionally biased region" description="Basic and acidic residues" evidence="1">
    <location>
        <begin position="201"/>
        <end position="210"/>
    </location>
</feature>
<feature type="compositionally biased region" description="Acidic residues" evidence="1">
    <location>
        <begin position="181"/>
        <end position="200"/>
    </location>
</feature>
<dbReference type="Gene3D" id="2.70.40.20">
    <property type="entry name" value="Baculovirus telokin-like protein 20"/>
    <property type="match status" value="1"/>
</dbReference>
<sequence>MTDNSNGIVNIAVYTTLDKGEDGNNILSFIVQDEYHLKKLTIGAYNLNILPTQLLKDLRNHYCVTVSCGDYVITHNVNENGGLNVIMFNSKPLTLKRGACLFKILYREKSNKMTSLHLDTNTYEENSINKKLASDNNSNNHTTELVLNDKPSLNAEKVAESESSHHQLFVSAFGKRQSPAGEDDDESETNTEQSSSEDESDVNRKHDRNINDSSVSAKPIPHAGDMPPSKKQKYNDTEPN</sequence>
<dbReference type="Pfam" id="PF06088">
    <property type="entry name" value="TLP-20"/>
    <property type="match status" value="1"/>
</dbReference>
<accession>A0A097P933</accession>
<dbReference type="SUPFAM" id="SSF51289">
    <property type="entry name" value="Tlp20, baculovirus telokin-like protein"/>
    <property type="match status" value="1"/>
</dbReference>